<protein>
    <recommendedName>
        <fullName evidence="6">PhoP</fullName>
    </recommendedName>
</protein>
<dbReference type="InterPro" id="IPR022742">
    <property type="entry name" value="Hydrolase_4"/>
</dbReference>
<dbReference type="InterPro" id="IPR029058">
    <property type="entry name" value="AB_hydrolase_fold"/>
</dbReference>
<dbReference type="Proteomes" id="UP000078354">
    <property type="component" value="Chromosome"/>
</dbReference>
<dbReference type="PANTHER" id="PTHR12277:SF81">
    <property type="entry name" value="PROTEIN ABHD13"/>
    <property type="match status" value="1"/>
</dbReference>
<dbReference type="STRING" id="1853130.PMA3_16880"/>
<dbReference type="OrthoDB" id="9798884at2"/>
<dbReference type="SUPFAM" id="SSF53474">
    <property type="entry name" value="alpha/beta-Hydrolases"/>
    <property type="match status" value="1"/>
</dbReference>
<keyword evidence="1" id="KW-0812">Transmembrane</keyword>
<dbReference type="InterPro" id="IPR000073">
    <property type="entry name" value="AB_hydrolase_1"/>
</dbReference>
<evidence type="ECO:0000259" key="3">
    <source>
        <dbReference type="Pfam" id="PF12146"/>
    </source>
</evidence>
<evidence type="ECO:0000256" key="1">
    <source>
        <dbReference type="SAM" id="Phobius"/>
    </source>
</evidence>
<keyword evidence="1" id="KW-0472">Membrane</keyword>
<sequence length="262" mass="28663">MPPTNVSRMSRTLVSLVVIVAALYLVLCVALFVFQRALIYFPQPRALDASAALLTLSVDDAQVLVTVRPRDGAEALIYFGGNAEDVSRNLPGFARAFPDHALYLMHYRGYGGSSGSPSEEAIQRDALALFDQVYATHRHIAVVGRSLGSGVAVRLASQRPAARLVLITPYNSLAELGARLYPMFPVKWLLKDNFDSWKYAARITVPTLLIAAEHDEVIPRSSTEQLYRHFADGVATIRVIPGVGHNSISESPDYLKLLNSGL</sequence>
<accession>A0A191YV10</accession>
<dbReference type="AlphaFoldDB" id="A0A191YV10"/>
<dbReference type="Gene3D" id="3.40.50.1820">
    <property type="entry name" value="alpha/beta hydrolase"/>
    <property type="match status" value="1"/>
</dbReference>
<gene>
    <name evidence="4" type="ORF">PMA3_16880</name>
</gene>
<evidence type="ECO:0008006" key="6">
    <source>
        <dbReference type="Google" id="ProtNLM"/>
    </source>
</evidence>
<evidence type="ECO:0000313" key="5">
    <source>
        <dbReference type="Proteomes" id="UP000078354"/>
    </source>
</evidence>
<proteinExistence type="predicted"/>
<organism evidence="4 5">
    <name type="scientific">Pseudomonas silesiensis</name>
    <dbReference type="NCBI Taxonomy" id="1853130"/>
    <lineage>
        <taxon>Bacteria</taxon>
        <taxon>Pseudomonadati</taxon>
        <taxon>Pseudomonadota</taxon>
        <taxon>Gammaproteobacteria</taxon>
        <taxon>Pseudomonadales</taxon>
        <taxon>Pseudomonadaceae</taxon>
        <taxon>Pseudomonas</taxon>
    </lineage>
</organism>
<keyword evidence="5" id="KW-1185">Reference proteome</keyword>
<keyword evidence="1" id="KW-1133">Transmembrane helix</keyword>
<dbReference type="EMBL" id="CP014870">
    <property type="protein sequence ID" value="ANJ56732.1"/>
    <property type="molecule type" value="Genomic_DNA"/>
</dbReference>
<feature type="domain" description="AB hydrolase-1" evidence="2">
    <location>
        <begin position="80"/>
        <end position="185"/>
    </location>
</feature>
<feature type="domain" description="Serine aminopeptidase S33" evidence="3">
    <location>
        <begin position="197"/>
        <end position="251"/>
    </location>
</feature>
<dbReference type="Pfam" id="PF12146">
    <property type="entry name" value="Hydrolase_4"/>
    <property type="match status" value="1"/>
</dbReference>
<dbReference type="Pfam" id="PF00561">
    <property type="entry name" value="Abhydrolase_1"/>
    <property type="match status" value="1"/>
</dbReference>
<dbReference type="KEGG" id="psil:PMA3_16880"/>
<evidence type="ECO:0000313" key="4">
    <source>
        <dbReference type="EMBL" id="ANJ56732.1"/>
    </source>
</evidence>
<reference evidence="4 5" key="1">
    <citation type="journal article" date="2018" name="Syst. Appl. Microbiol.">
        <title>Pseudomonas silesiensis sp. nov. strain A3T isolated from a biological pesticide sewage treatment plant and analysis of the complete genome sequence.</title>
        <authorList>
            <person name="Kaminski M.A."/>
            <person name="Furmanczyk E.M."/>
            <person name="Sobczak A."/>
            <person name="Dziembowski A."/>
            <person name="Lipinski L."/>
        </authorList>
    </citation>
    <scope>NUCLEOTIDE SEQUENCE [LARGE SCALE GENOMIC DNA]</scope>
    <source>
        <strain evidence="4 5">A3</strain>
    </source>
</reference>
<dbReference type="PANTHER" id="PTHR12277">
    <property type="entry name" value="ALPHA/BETA HYDROLASE DOMAIN-CONTAINING PROTEIN"/>
    <property type="match status" value="1"/>
</dbReference>
<evidence type="ECO:0000259" key="2">
    <source>
        <dbReference type="Pfam" id="PF00561"/>
    </source>
</evidence>
<feature type="transmembrane region" description="Helical" evidence="1">
    <location>
        <begin position="12"/>
        <end position="34"/>
    </location>
</feature>
<name>A0A191YV10_9PSED</name>
<dbReference type="RefSeq" id="WP_064678242.1">
    <property type="nucleotide sequence ID" value="NZ_CP014870.1"/>
</dbReference>